<proteinExistence type="predicted"/>
<gene>
    <name evidence="2" type="ORF">H8S44_14620</name>
</gene>
<dbReference type="PANTHER" id="PTHR30336:SF20">
    <property type="entry name" value="DUF218 DOMAIN-CONTAINING PROTEIN"/>
    <property type="match status" value="1"/>
</dbReference>
<name>A0A923LE87_9FIRM</name>
<dbReference type="Gene3D" id="3.40.50.620">
    <property type="entry name" value="HUPs"/>
    <property type="match status" value="1"/>
</dbReference>
<sequence length="199" mass="22790">MKKSSFIEDMTEFIFVENEPEQADIIFIPGGDQGAIAETAAGLYREGYAPLVLPSGRWSKPVGHCRIPGYEGRTEWEYLRDILMKSGVPEAAILREDQATFTYENAIYSRRVTDEAGLGIRKAILCPQAVHARRALLYYKILYPETEFFVCPTVTRGISRKNWFREEKKIDEVLGELEKCGSQFHQILRDYGKQEKGRT</sequence>
<reference evidence="2" key="1">
    <citation type="submission" date="2020-08" db="EMBL/GenBank/DDBJ databases">
        <title>Genome public.</title>
        <authorList>
            <person name="Liu C."/>
            <person name="Sun Q."/>
        </authorList>
    </citation>
    <scope>NUCLEOTIDE SEQUENCE</scope>
    <source>
        <strain evidence="2">NSJ-68</strain>
    </source>
</reference>
<dbReference type="CDD" id="cd06259">
    <property type="entry name" value="YdcF-like"/>
    <property type="match status" value="1"/>
</dbReference>
<dbReference type="InterPro" id="IPR051599">
    <property type="entry name" value="Cell_Envelope_Assoc"/>
</dbReference>
<comment type="caution">
    <text evidence="2">The sequence shown here is derived from an EMBL/GenBank/DDBJ whole genome shotgun (WGS) entry which is preliminary data.</text>
</comment>
<dbReference type="Proteomes" id="UP000649345">
    <property type="component" value="Unassembled WGS sequence"/>
</dbReference>
<dbReference type="Pfam" id="PF02698">
    <property type="entry name" value="DUF218"/>
    <property type="match status" value="1"/>
</dbReference>
<evidence type="ECO:0000259" key="1">
    <source>
        <dbReference type="Pfam" id="PF02698"/>
    </source>
</evidence>
<dbReference type="RefSeq" id="WP_186873930.1">
    <property type="nucleotide sequence ID" value="NZ_JACOOR010000009.1"/>
</dbReference>
<dbReference type="GO" id="GO:0005886">
    <property type="term" value="C:plasma membrane"/>
    <property type="evidence" value="ECO:0007669"/>
    <property type="project" value="TreeGrafter"/>
</dbReference>
<dbReference type="AlphaFoldDB" id="A0A923LE87"/>
<evidence type="ECO:0000313" key="2">
    <source>
        <dbReference type="EMBL" id="MBC5660993.1"/>
    </source>
</evidence>
<dbReference type="InterPro" id="IPR014729">
    <property type="entry name" value="Rossmann-like_a/b/a_fold"/>
</dbReference>
<protein>
    <submittedName>
        <fullName evidence="2">YdcF family protein</fullName>
    </submittedName>
</protein>
<accession>A0A923LE87</accession>
<dbReference type="InterPro" id="IPR003848">
    <property type="entry name" value="DUF218"/>
</dbReference>
<keyword evidence="3" id="KW-1185">Reference proteome</keyword>
<organism evidence="2 3">
    <name type="scientific">Anaerosacchariphilus hominis</name>
    <dbReference type="NCBI Taxonomy" id="2763017"/>
    <lineage>
        <taxon>Bacteria</taxon>
        <taxon>Bacillati</taxon>
        <taxon>Bacillota</taxon>
        <taxon>Clostridia</taxon>
        <taxon>Lachnospirales</taxon>
        <taxon>Lachnospiraceae</taxon>
        <taxon>Anaerosacchariphilus</taxon>
    </lineage>
</organism>
<dbReference type="PANTHER" id="PTHR30336">
    <property type="entry name" value="INNER MEMBRANE PROTEIN, PROBABLE PERMEASE"/>
    <property type="match status" value="1"/>
</dbReference>
<dbReference type="EMBL" id="JACOOR010000009">
    <property type="protein sequence ID" value="MBC5660993.1"/>
    <property type="molecule type" value="Genomic_DNA"/>
</dbReference>
<feature type="domain" description="DUF218" evidence="1">
    <location>
        <begin position="24"/>
        <end position="162"/>
    </location>
</feature>
<evidence type="ECO:0000313" key="3">
    <source>
        <dbReference type="Proteomes" id="UP000649345"/>
    </source>
</evidence>